<dbReference type="GO" id="GO:1902201">
    <property type="term" value="P:negative regulation of bacterial-type flagellum-dependent cell motility"/>
    <property type="evidence" value="ECO:0007669"/>
    <property type="project" value="TreeGrafter"/>
</dbReference>
<keyword evidence="1" id="KW-0472">Membrane</keyword>
<dbReference type="InterPro" id="IPR029787">
    <property type="entry name" value="Nucleotide_cyclase"/>
</dbReference>
<dbReference type="Gene3D" id="3.30.70.270">
    <property type="match status" value="1"/>
</dbReference>
<evidence type="ECO:0000259" key="2">
    <source>
        <dbReference type="PROSITE" id="PS50887"/>
    </source>
</evidence>
<feature type="transmembrane region" description="Helical" evidence="1">
    <location>
        <begin position="175"/>
        <end position="197"/>
    </location>
</feature>
<dbReference type="PANTHER" id="PTHR45138">
    <property type="entry name" value="REGULATORY COMPONENTS OF SENSORY TRANSDUCTION SYSTEM"/>
    <property type="match status" value="1"/>
</dbReference>
<feature type="transmembrane region" description="Helical" evidence="1">
    <location>
        <begin position="123"/>
        <end position="142"/>
    </location>
</feature>
<dbReference type="SMART" id="SM00267">
    <property type="entry name" value="GGDEF"/>
    <property type="match status" value="1"/>
</dbReference>
<dbReference type="InterPro" id="IPR043128">
    <property type="entry name" value="Rev_trsase/Diguanyl_cyclase"/>
</dbReference>
<dbReference type="STRING" id="926561.GCA_000379025_01464"/>
<feature type="transmembrane region" description="Helical" evidence="1">
    <location>
        <begin position="42"/>
        <end position="67"/>
    </location>
</feature>
<gene>
    <name evidence="3" type="ORF">C7959_12811</name>
</gene>
<dbReference type="PROSITE" id="PS50887">
    <property type="entry name" value="GGDEF"/>
    <property type="match status" value="1"/>
</dbReference>
<keyword evidence="1" id="KW-1133">Transmembrane helix</keyword>
<dbReference type="InterPro" id="IPR000160">
    <property type="entry name" value="GGDEF_dom"/>
</dbReference>
<dbReference type="AlphaFoldDB" id="A0A4R8GRC0"/>
<proteinExistence type="predicted"/>
<accession>A0A4R8GRC0</accession>
<dbReference type="InterPro" id="IPR050469">
    <property type="entry name" value="Diguanylate_Cyclase"/>
</dbReference>
<evidence type="ECO:0000313" key="3">
    <source>
        <dbReference type="EMBL" id="TDX48403.1"/>
    </source>
</evidence>
<feature type="transmembrane region" description="Helical" evidence="1">
    <location>
        <begin position="73"/>
        <end position="90"/>
    </location>
</feature>
<dbReference type="CDD" id="cd01949">
    <property type="entry name" value="GGDEF"/>
    <property type="match status" value="1"/>
</dbReference>
<dbReference type="Pfam" id="PF00990">
    <property type="entry name" value="GGDEF"/>
    <property type="match status" value="1"/>
</dbReference>
<feature type="domain" description="GGDEF" evidence="2">
    <location>
        <begin position="249"/>
        <end position="383"/>
    </location>
</feature>
<evidence type="ECO:0000256" key="1">
    <source>
        <dbReference type="SAM" id="Phobius"/>
    </source>
</evidence>
<feature type="transmembrane region" description="Helical" evidence="1">
    <location>
        <begin position="149"/>
        <end position="169"/>
    </location>
</feature>
<dbReference type="NCBIfam" id="TIGR00254">
    <property type="entry name" value="GGDEF"/>
    <property type="match status" value="1"/>
</dbReference>
<dbReference type="GO" id="GO:0052621">
    <property type="term" value="F:diguanylate cyclase activity"/>
    <property type="evidence" value="ECO:0007669"/>
    <property type="project" value="TreeGrafter"/>
</dbReference>
<feature type="transmembrane region" description="Helical" evidence="1">
    <location>
        <begin position="97"/>
        <end position="117"/>
    </location>
</feature>
<keyword evidence="4" id="KW-1185">Reference proteome</keyword>
<dbReference type="SUPFAM" id="SSF55073">
    <property type="entry name" value="Nucleotide cyclase"/>
    <property type="match status" value="1"/>
</dbReference>
<dbReference type="GO" id="GO:0043709">
    <property type="term" value="P:cell adhesion involved in single-species biofilm formation"/>
    <property type="evidence" value="ECO:0007669"/>
    <property type="project" value="TreeGrafter"/>
</dbReference>
<dbReference type="PANTHER" id="PTHR45138:SF9">
    <property type="entry name" value="DIGUANYLATE CYCLASE DGCM-RELATED"/>
    <property type="match status" value="1"/>
</dbReference>
<dbReference type="FunFam" id="3.30.70.270:FF:000001">
    <property type="entry name" value="Diguanylate cyclase domain protein"/>
    <property type="match status" value="1"/>
</dbReference>
<name>A0A4R8GRC0_9FIRM</name>
<comment type="caution">
    <text evidence="3">The sequence shown here is derived from an EMBL/GenBank/DDBJ whole genome shotgun (WGS) entry which is preliminary data.</text>
</comment>
<organism evidence="3 4">
    <name type="scientific">Orenia marismortui</name>
    <dbReference type="NCBI Taxonomy" id="46469"/>
    <lineage>
        <taxon>Bacteria</taxon>
        <taxon>Bacillati</taxon>
        <taxon>Bacillota</taxon>
        <taxon>Clostridia</taxon>
        <taxon>Halanaerobiales</taxon>
        <taxon>Halobacteroidaceae</taxon>
        <taxon>Orenia</taxon>
    </lineage>
</organism>
<dbReference type="EMBL" id="SOEG01000028">
    <property type="protein sequence ID" value="TDX48403.1"/>
    <property type="molecule type" value="Genomic_DNA"/>
</dbReference>
<evidence type="ECO:0000313" key="4">
    <source>
        <dbReference type="Proteomes" id="UP000295832"/>
    </source>
</evidence>
<protein>
    <submittedName>
        <fullName evidence="3">Diguanylate cyclase (GGDEF)-like protein</fullName>
    </submittedName>
</protein>
<dbReference type="GO" id="GO:0005886">
    <property type="term" value="C:plasma membrane"/>
    <property type="evidence" value="ECO:0007669"/>
    <property type="project" value="TreeGrafter"/>
</dbReference>
<reference evidence="3 4" key="1">
    <citation type="submission" date="2019-03" db="EMBL/GenBank/DDBJ databases">
        <title>Subsurface microbial communities from deep shales in Ohio and West Virginia, USA.</title>
        <authorList>
            <person name="Wrighton K."/>
        </authorList>
    </citation>
    <scope>NUCLEOTIDE SEQUENCE [LARGE SCALE GENOMIC DNA]</scope>
    <source>
        <strain evidence="3 4">MSL 6dP</strain>
    </source>
</reference>
<dbReference type="Proteomes" id="UP000295832">
    <property type="component" value="Unassembled WGS sequence"/>
</dbReference>
<sequence>MLRKKVIIILAKLKDEIRSLMSIFKGGNNFNNKNIRDKDFRFYIFSNYVYLLCLVIHFLMILLFAFLNIKLMTIFNIFSCLVYIFNLIINCKAKLSLAYHITIVEIISHSFLATVCFGWESNFYLYSIGLIIFTMFSTFLKLKVKIIEVLLITITLSISYIITADYSILYRLSRVTVVNIGLANIILSILGMSFIIYRYYKATEKLNEELRKISEIDGLTGAYNRMFFDQSLKDLVEDILEENKSSSKINFEIAIIDIDDFKRINDIYGHIVGDSVLKKVVEIMKESTSSKDLVCRYGGEEFAILFFKSSRRRVLKAIRDIRVGIEDYEFDFNDKSIKGHVTVSIGLAGFEDFYNNDPLTILNLADQRLYQAKNKGKNKVVSS</sequence>
<keyword evidence="1" id="KW-0812">Transmembrane</keyword>